<keyword evidence="1" id="KW-0862">Zinc</keyword>
<evidence type="ECO:0000259" key="3">
    <source>
        <dbReference type="PROSITE" id="PS50089"/>
    </source>
</evidence>
<dbReference type="OrthoDB" id="419317at2759"/>
<dbReference type="EMBL" id="CAJVPI010000158">
    <property type="protein sequence ID" value="CAG8491378.1"/>
    <property type="molecule type" value="Genomic_DNA"/>
</dbReference>
<name>A0A9N8WNK7_9GLOM</name>
<feature type="domain" description="Ubiquitin-like" evidence="2">
    <location>
        <begin position="110"/>
        <end position="185"/>
    </location>
</feature>
<accession>A0A9N8WNK7</accession>
<protein>
    <submittedName>
        <fullName evidence="4">7425_t:CDS:1</fullName>
    </submittedName>
</protein>
<feature type="domain" description="RING-type" evidence="3">
    <location>
        <begin position="9"/>
        <end position="46"/>
    </location>
</feature>
<dbReference type="SUPFAM" id="SSF57850">
    <property type="entry name" value="RING/U-box"/>
    <property type="match status" value="1"/>
</dbReference>
<dbReference type="InterPro" id="IPR050158">
    <property type="entry name" value="Ubiquitin_ubiquitin-like"/>
</dbReference>
<keyword evidence="1" id="KW-0863">Zinc-finger</keyword>
<dbReference type="SUPFAM" id="SSF54236">
    <property type="entry name" value="Ubiquitin-like"/>
    <property type="match status" value="1"/>
</dbReference>
<keyword evidence="5" id="KW-1185">Reference proteome</keyword>
<dbReference type="Pfam" id="PF00240">
    <property type="entry name" value="ubiquitin"/>
    <property type="match status" value="1"/>
</dbReference>
<comment type="caution">
    <text evidence="4">The sequence shown here is derived from an EMBL/GenBank/DDBJ whole genome shotgun (WGS) entry which is preliminary data.</text>
</comment>
<evidence type="ECO:0000313" key="5">
    <source>
        <dbReference type="Proteomes" id="UP000789739"/>
    </source>
</evidence>
<keyword evidence="1" id="KW-0479">Metal-binding</keyword>
<proteinExistence type="predicted"/>
<dbReference type="PROSITE" id="PS50089">
    <property type="entry name" value="ZF_RING_2"/>
    <property type="match status" value="1"/>
</dbReference>
<dbReference type="InterPro" id="IPR000626">
    <property type="entry name" value="Ubiquitin-like_dom"/>
</dbReference>
<dbReference type="InterPro" id="IPR029071">
    <property type="entry name" value="Ubiquitin-like_domsf"/>
</dbReference>
<organism evidence="4 5">
    <name type="scientific">Paraglomus brasilianum</name>
    <dbReference type="NCBI Taxonomy" id="144538"/>
    <lineage>
        <taxon>Eukaryota</taxon>
        <taxon>Fungi</taxon>
        <taxon>Fungi incertae sedis</taxon>
        <taxon>Mucoromycota</taxon>
        <taxon>Glomeromycotina</taxon>
        <taxon>Glomeromycetes</taxon>
        <taxon>Paraglomerales</taxon>
        <taxon>Paraglomeraceae</taxon>
        <taxon>Paraglomus</taxon>
    </lineage>
</organism>
<evidence type="ECO:0000313" key="4">
    <source>
        <dbReference type="EMBL" id="CAG8491378.1"/>
    </source>
</evidence>
<dbReference type="InterPro" id="IPR013083">
    <property type="entry name" value="Znf_RING/FYVE/PHD"/>
</dbReference>
<dbReference type="PROSITE" id="PS50053">
    <property type="entry name" value="UBIQUITIN_2"/>
    <property type="match status" value="1"/>
</dbReference>
<dbReference type="GO" id="GO:0008270">
    <property type="term" value="F:zinc ion binding"/>
    <property type="evidence" value="ECO:0007669"/>
    <property type="project" value="UniProtKB-KW"/>
</dbReference>
<dbReference type="Gene3D" id="3.10.20.90">
    <property type="entry name" value="Phosphatidylinositol 3-kinase Catalytic Subunit, Chain A, domain 1"/>
    <property type="match status" value="1"/>
</dbReference>
<dbReference type="InterPro" id="IPR019956">
    <property type="entry name" value="Ubiquitin_dom"/>
</dbReference>
<gene>
    <name evidence="4" type="ORF">PBRASI_LOCUS2126</name>
</gene>
<dbReference type="PANTHER" id="PTHR10666">
    <property type="entry name" value="UBIQUITIN"/>
    <property type="match status" value="1"/>
</dbReference>
<evidence type="ECO:0000256" key="1">
    <source>
        <dbReference type="PROSITE-ProRule" id="PRU00175"/>
    </source>
</evidence>
<dbReference type="PRINTS" id="PR00348">
    <property type="entry name" value="UBIQUITIN"/>
</dbReference>
<dbReference type="AlphaFoldDB" id="A0A9N8WNK7"/>
<dbReference type="SMART" id="SM00213">
    <property type="entry name" value="UBQ"/>
    <property type="match status" value="1"/>
</dbReference>
<dbReference type="Proteomes" id="UP000789739">
    <property type="component" value="Unassembled WGS sequence"/>
</dbReference>
<dbReference type="InterPro" id="IPR001841">
    <property type="entry name" value="Znf_RING"/>
</dbReference>
<sequence>MNLTEHFQCGVCGNLKPNPQEAQCCHKLFCLDCIKCTEDDKHCPACGANASFCNNVFASRIINIKLKDDIRPSNNSLRSLVTSISNTIRRAFTNTNNSHSDTNTDIPGAFPITVLTLNNKKIDVIVEKSDSINILKLKIEQKDGTPPQDQRLIFLGKQLEDHLAISNYNIEKGVTVHLVRRYQGG</sequence>
<evidence type="ECO:0000259" key="2">
    <source>
        <dbReference type="PROSITE" id="PS50053"/>
    </source>
</evidence>
<reference evidence="4" key="1">
    <citation type="submission" date="2021-06" db="EMBL/GenBank/DDBJ databases">
        <authorList>
            <person name="Kallberg Y."/>
            <person name="Tangrot J."/>
            <person name="Rosling A."/>
        </authorList>
    </citation>
    <scope>NUCLEOTIDE SEQUENCE</scope>
    <source>
        <strain evidence="4">BR232B</strain>
    </source>
</reference>
<dbReference type="Gene3D" id="3.30.40.10">
    <property type="entry name" value="Zinc/RING finger domain, C3HC4 (zinc finger)"/>
    <property type="match status" value="1"/>
</dbReference>